<dbReference type="EMBL" id="FLUL01000001">
    <property type="protein sequence ID" value="SBW05618.1"/>
    <property type="molecule type" value="Genomic_DNA"/>
</dbReference>
<dbReference type="InterPro" id="IPR036249">
    <property type="entry name" value="Thioredoxin-like_sf"/>
</dbReference>
<dbReference type="SUPFAM" id="SSF52833">
    <property type="entry name" value="Thioredoxin-like"/>
    <property type="match status" value="1"/>
</dbReference>
<accession>A0A212K1X7</accession>
<name>A0A212K1X7_9BACT</name>
<reference evidence="2" key="1">
    <citation type="submission" date="2016-04" db="EMBL/GenBank/DDBJ databases">
        <authorList>
            <person name="Evans L.H."/>
            <person name="Alamgir A."/>
            <person name="Owens N."/>
            <person name="Weber N.D."/>
            <person name="Virtaneva K."/>
            <person name="Barbian K."/>
            <person name="Babar A."/>
            <person name="Rosenke K."/>
        </authorList>
    </citation>
    <scope>NUCLEOTIDE SEQUENCE</scope>
    <source>
        <strain evidence="2">86-2</strain>
    </source>
</reference>
<dbReference type="RefSeq" id="WP_296950900.1">
    <property type="nucleotide sequence ID" value="NZ_LT599021.1"/>
</dbReference>
<proteinExistence type="predicted"/>
<evidence type="ECO:0000256" key="1">
    <source>
        <dbReference type="SAM" id="Phobius"/>
    </source>
</evidence>
<feature type="transmembrane region" description="Helical" evidence="1">
    <location>
        <begin position="6"/>
        <end position="28"/>
    </location>
</feature>
<dbReference type="CDD" id="cd02947">
    <property type="entry name" value="TRX_family"/>
    <property type="match status" value="1"/>
</dbReference>
<sequence>MLRIKTYHFVIAFFLITLIISIVGNRLFNDIPAPQKSEELENLNTKSFIHITHQDTLSAVLLYDDNSDSYKKMEYLISISRSGSNLKFYKMNVEDYPLNYQISGVPTVLFLKHGQEVSRIMGFVSESNLRMIIKRIENF</sequence>
<dbReference type="AlphaFoldDB" id="A0A212K1X7"/>
<keyword evidence="1" id="KW-0472">Membrane</keyword>
<evidence type="ECO:0000313" key="2">
    <source>
        <dbReference type="EMBL" id="SBW05618.1"/>
    </source>
</evidence>
<dbReference type="Gene3D" id="3.40.30.10">
    <property type="entry name" value="Glutaredoxin"/>
    <property type="match status" value="1"/>
</dbReference>
<evidence type="ECO:0008006" key="3">
    <source>
        <dbReference type="Google" id="ProtNLM"/>
    </source>
</evidence>
<keyword evidence="1" id="KW-0812">Transmembrane</keyword>
<protein>
    <recommendedName>
        <fullName evidence="3">Thioredoxin domain-containing protein</fullName>
    </recommendedName>
</protein>
<keyword evidence="1" id="KW-1133">Transmembrane helix</keyword>
<organism evidence="2">
    <name type="scientific">uncultured Dysgonomonas sp</name>
    <dbReference type="NCBI Taxonomy" id="206096"/>
    <lineage>
        <taxon>Bacteria</taxon>
        <taxon>Pseudomonadati</taxon>
        <taxon>Bacteroidota</taxon>
        <taxon>Bacteroidia</taxon>
        <taxon>Bacteroidales</taxon>
        <taxon>Dysgonomonadaceae</taxon>
        <taxon>Dysgonomonas</taxon>
        <taxon>environmental samples</taxon>
    </lineage>
</organism>
<gene>
    <name evidence="2" type="ORF">KL86DYS2_12823</name>
</gene>